<accession>A0A6C0HH42</accession>
<dbReference type="Pfam" id="PF00265">
    <property type="entry name" value="TK"/>
    <property type="match status" value="1"/>
</dbReference>
<dbReference type="GO" id="GO:0046104">
    <property type="term" value="P:thymidine metabolic process"/>
    <property type="evidence" value="ECO:0007669"/>
    <property type="project" value="TreeGrafter"/>
</dbReference>
<dbReference type="EC" id="2.7.1.21" evidence="2"/>
<dbReference type="GO" id="GO:0071897">
    <property type="term" value="P:DNA biosynthetic process"/>
    <property type="evidence" value="ECO:0007669"/>
    <property type="project" value="UniProtKB-KW"/>
</dbReference>
<dbReference type="InterPro" id="IPR001267">
    <property type="entry name" value="Thymidine_kinase"/>
</dbReference>
<keyword evidence="3" id="KW-0237">DNA synthesis</keyword>
<evidence type="ECO:0000313" key="11">
    <source>
        <dbReference type="EMBL" id="QHT79727.1"/>
    </source>
</evidence>
<name>A0A6C0HH42_9ZZZZ</name>
<dbReference type="InterPro" id="IPR020633">
    <property type="entry name" value="Thymidine_kinase_CS"/>
</dbReference>
<evidence type="ECO:0000256" key="8">
    <source>
        <dbReference type="ARBA" id="ARBA00022833"/>
    </source>
</evidence>
<keyword evidence="4" id="KW-0808">Transferase</keyword>
<evidence type="ECO:0000256" key="6">
    <source>
        <dbReference type="ARBA" id="ARBA00022741"/>
    </source>
</evidence>
<keyword evidence="6" id="KW-0547">Nucleotide-binding</keyword>
<dbReference type="PIRSF" id="PIRSF035805">
    <property type="entry name" value="TK_cell"/>
    <property type="match status" value="1"/>
</dbReference>
<reference evidence="11" key="1">
    <citation type="journal article" date="2020" name="Nature">
        <title>Giant virus diversity and host interactions through global metagenomics.</title>
        <authorList>
            <person name="Schulz F."/>
            <person name="Roux S."/>
            <person name="Paez-Espino D."/>
            <person name="Jungbluth S."/>
            <person name="Walsh D.A."/>
            <person name="Denef V.J."/>
            <person name="McMahon K.D."/>
            <person name="Konstantinidis K.T."/>
            <person name="Eloe-Fadrosh E.A."/>
            <person name="Kyrpides N.C."/>
            <person name="Woyke T."/>
        </authorList>
    </citation>
    <scope>NUCLEOTIDE SEQUENCE</scope>
    <source>
        <strain evidence="11">GVMAG-M-3300023184-101</strain>
    </source>
</reference>
<dbReference type="Gene3D" id="3.40.50.300">
    <property type="entry name" value="P-loop containing nucleotide triphosphate hydrolases"/>
    <property type="match status" value="1"/>
</dbReference>
<evidence type="ECO:0000256" key="5">
    <source>
        <dbReference type="ARBA" id="ARBA00022723"/>
    </source>
</evidence>
<dbReference type="Gene3D" id="3.30.60.20">
    <property type="match status" value="1"/>
</dbReference>
<dbReference type="SUPFAM" id="SSF52540">
    <property type="entry name" value="P-loop containing nucleoside triphosphate hydrolases"/>
    <property type="match status" value="1"/>
</dbReference>
<keyword evidence="7" id="KW-0418">Kinase</keyword>
<proteinExistence type="inferred from homology"/>
<dbReference type="SUPFAM" id="SSF57716">
    <property type="entry name" value="Glucocorticoid receptor-like (DNA-binding domain)"/>
    <property type="match status" value="1"/>
</dbReference>
<evidence type="ECO:0000256" key="10">
    <source>
        <dbReference type="ARBA" id="ARBA00048254"/>
    </source>
</evidence>
<evidence type="ECO:0000256" key="7">
    <source>
        <dbReference type="ARBA" id="ARBA00022777"/>
    </source>
</evidence>
<protein>
    <recommendedName>
        <fullName evidence="2">thymidine kinase</fullName>
        <ecNumber evidence="2">2.7.1.21</ecNumber>
    </recommendedName>
</protein>
<dbReference type="FunFam" id="3.40.50.300:FF:000948">
    <property type="entry name" value="Thymidine kinase"/>
    <property type="match status" value="1"/>
</dbReference>
<comment type="similarity">
    <text evidence="1">Belongs to the thymidine kinase family.</text>
</comment>
<evidence type="ECO:0000256" key="3">
    <source>
        <dbReference type="ARBA" id="ARBA00022634"/>
    </source>
</evidence>
<organism evidence="11">
    <name type="scientific">viral metagenome</name>
    <dbReference type="NCBI Taxonomy" id="1070528"/>
    <lineage>
        <taxon>unclassified sequences</taxon>
        <taxon>metagenomes</taxon>
        <taxon>organismal metagenomes</taxon>
    </lineage>
</organism>
<dbReference type="GO" id="GO:0004797">
    <property type="term" value="F:thymidine kinase activity"/>
    <property type="evidence" value="ECO:0007669"/>
    <property type="project" value="UniProtKB-EC"/>
</dbReference>
<evidence type="ECO:0000256" key="2">
    <source>
        <dbReference type="ARBA" id="ARBA00012118"/>
    </source>
</evidence>
<dbReference type="PROSITE" id="PS00603">
    <property type="entry name" value="TK_CELLULAR_TYPE"/>
    <property type="match status" value="1"/>
</dbReference>
<keyword evidence="5" id="KW-0479">Metal-binding</keyword>
<dbReference type="EMBL" id="MN739953">
    <property type="protein sequence ID" value="QHT79727.1"/>
    <property type="molecule type" value="Genomic_DNA"/>
</dbReference>
<dbReference type="PANTHER" id="PTHR11441:SF0">
    <property type="entry name" value="THYMIDINE KINASE, CYTOSOLIC"/>
    <property type="match status" value="1"/>
</dbReference>
<dbReference type="GO" id="GO:0005524">
    <property type="term" value="F:ATP binding"/>
    <property type="evidence" value="ECO:0007669"/>
    <property type="project" value="UniProtKB-KW"/>
</dbReference>
<dbReference type="GO" id="GO:0046872">
    <property type="term" value="F:metal ion binding"/>
    <property type="evidence" value="ECO:0007669"/>
    <property type="project" value="UniProtKB-KW"/>
</dbReference>
<keyword evidence="8" id="KW-0862">Zinc</keyword>
<evidence type="ECO:0000256" key="4">
    <source>
        <dbReference type="ARBA" id="ARBA00022679"/>
    </source>
</evidence>
<comment type="catalytic activity">
    <reaction evidence="10">
        <text>thymidine + ATP = dTMP + ADP + H(+)</text>
        <dbReference type="Rhea" id="RHEA:19129"/>
        <dbReference type="ChEBI" id="CHEBI:15378"/>
        <dbReference type="ChEBI" id="CHEBI:17748"/>
        <dbReference type="ChEBI" id="CHEBI:30616"/>
        <dbReference type="ChEBI" id="CHEBI:63528"/>
        <dbReference type="ChEBI" id="CHEBI:456216"/>
        <dbReference type="EC" id="2.7.1.21"/>
    </reaction>
</comment>
<sequence>MSLSTPLGMATDNISVSAGYLELIIGPMYSGKTSKLLELYKQFTFCGINTMVINYHADTRYSDTHLSTHDKTMIPCKQAHTLHGDIADLNNPNYIQETDQQIEFINAQVILINEGQFFEDIVSWTKCATEVYKKSVYICGLDGDFKREKFGSWLDLIPLCDKVSKLHSYCSHCKKKPAIFSHRLSKEKEQIMIGSDCYVPLCRGCYLAIPLAVG</sequence>
<dbReference type="InterPro" id="IPR027417">
    <property type="entry name" value="P-loop_NTPase"/>
</dbReference>
<dbReference type="AlphaFoldDB" id="A0A6C0HH42"/>
<keyword evidence="9" id="KW-0067">ATP-binding</keyword>
<evidence type="ECO:0000256" key="9">
    <source>
        <dbReference type="ARBA" id="ARBA00022840"/>
    </source>
</evidence>
<dbReference type="PANTHER" id="PTHR11441">
    <property type="entry name" value="THYMIDINE KINASE"/>
    <property type="match status" value="1"/>
</dbReference>
<evidence type="ECO:0000256" key="1">
    <source>
        <dbReference type="ARBA" id="ARBA00007587"/>
    </source>
</evidence>